<gene>
    <name evidence="2" type="ORF">RUM44_003271</name>
</gene>
<dbReference type="EMBL" id="JAWJWF010000049">
    <property type="protein sequence ID" value="KAK6618890.1"/>
    <property type="molecule type" value="Genomic_DNA"/>
</dbReference>
<feature type="compositionally biased region" description="Basic and acidic residues" evidence="1">
    <location>
        <begin position="66"/>
        <end position="87"/>
    </location>
</feature>
<accession>A0ABR1AFY5</accession>
<evidence type="ECO:0000313" key="2">
    <source>
        <dbReference type="EMBL" id="KAK6618890.1"/>
    </source>
</evidence>
<sequence length="146" mass="16766">MWCLGNEEEDEEEEDLMFSPALMARRASESWITTPPTEAVAVNQTLQRKKSLPDVQVLPKSVTPMSREEASVLSSARREEVRKQREESERLRANPLLYFLSPHFKTASINVDKVIVRQTTNEFQYGICLPRMTCSKENGDGLCKRF</sequence>
<reference evidence="2 3" key="1">
    <citation type="submission" date="2023-09" db="EMBL/GenBank/DDBJ databases">
        <title>Genomes of two closely related lineages of the louse Polyplax serrata with different host specificities.</title>
        <authorList>
            <person name="Martinu J."/>
            <person name="Tarabai H."/>
            <person name="Stefka J."/>
            <person name="Hypsa V."/>
        </authorList>
    </citation>
    <scope>NUCLEOTIDE SEQUENCE [LARGE SCALE GENOMIC DNA]</scope>
    <source>
        <strain evidence="2">98ZLc_SE</strain>
    </source>
</reference>
<evidence type="ECO:0000256" key="1">
    <source>
        <dbReference type="SAM" id="MobiDB-lite"/>
    </source>
</evidence>
<protein>
    <submittedName>
        <fullName evidence="2">Uncharacterized protein</fullName>
    </submittedName>
</protein>
<proteinExistence type="predicted"/>
<feature type="region of interest" description="Disordered" evidence="1">
    <location>
        <begin position="61"/>
        <end position="87"/>
    </location>
</feature>
<organism evidence="2 3">
    <name type="scientific">Polyplax serrata</name>
    <name type="common">Common mouse louse</name>
    <dbReference type="NCBI Taxonomy" id="468196"/>
    <lineage>
        <taxon>Eukaryota</taxon>
        <taxon>Metazoa</taxon>
        <taxon>Ecdysozoa</taxon>
        <taxon>Arthropoda</taxon>
        <taxon>Hexapoda</taxon>
        <taxon>Insecta</taxon>
        <taxon>Pterygota</taxon>
        <taxon>Neoptera</taxon>
        <taxon>Paraneoptera</taxon>
        <taxon>Psocodea</taxon>
        <taxon>Troctomorpha</taxon>
        <taxon>Phthiraptera</taxon>
        <taxon>Anoplura</taxon>
        <taxon>Polyplacidae</taxon>
        <taxon>Polyplax</taxon>
    </lineage>
</organism>
<evidence type="ECO:0000313" key="3">
    <source>
        <dbReference type="Proteomes" id="UP001359485"/>
    </source>
</evidence>
<dbReference type="Proteomes" id="UP001359485">
    <property type="component" value="Unassembled WGS sequence"/>
</dbReference>
<comment type="caution">
    <text evidence="2">The sequence shown here is derived from an EMBL/GenBank/DDBJ whole genome shotgun (WGS) entry which is preliminary data.</text>
</comment>
<name>A0ABR1AFY5_POLSC</name>
<keyword evidence="3" id="KW-1185">Reference proteome</keyword>